<name>A0AAE4NVQ3_9EURY</name>
<accession>A0AAE4NVQ3</accession>
<evidence type="ECO:0000313" key="2">
    <source>
        <dbReference type="Proteomes" id="UP001245683"/>
    </source>
</evidence>
<dbReference type="AlphaFoldDB" id="A0AAE4NVQ3"/>
<reference evidence="1 2" key="1">
    <citation type="submission" date="2023-08" db="EMBL/GenBank/DDBJ databases">
        <title>Draft genome sequence of Thermococcus waiotapuensis WT1T, a thermophilic sulphur-dependent archaeon from order Thermococcales.</title>
        <authorList>
            <person name="Manners S.H."/>
            <person name="Carere C.R."/>
            <person name="Dhami M.K."/>
            <person name="Dobson R.C.J."/>
            <person name="Stott M.B."/>
        </authorList>
    </citation>
    <scope>NUCLEOTIDE SEQUENCE [LARGE SCALE GENOMIC DNA]</scope>
    <source>
        <strain evidence="1 2">WT1</strain>
    </source>
</reference>
<dbReference type="RefSeq" id="WP_315341659.1">
    <property type="nucleotide sequence ID" value="NZ_JAVDZE010000002.1"/>
</dbReference>
<dbReference type="Proteomes" id="UP001245683">
    <property type="component" value="Unassembled WGS sequence"/>
</dbReference>
<gene>
    <name evidence="1" type="ORF">RBI02_05595</name>
</gene>
<proteinExistence type="predicted"/>
<dbReference type="EMBL" id="JAVDZE010000002">
    <property type="protein sequence ID" value="MDV3104014.1"/>
    <property type="molecule type" value="Genomic_DNA"/>
</dbReference>
<organism evidence="1 2">
    <name type="scientific">Thermococcus waiotapuensis</name>
    <dbReference type="NCBI Taxonomy" id="90909"/>
    <lineage>
        <taxon>Archaea</taxon>
        <taxon>Methanobacteriati</taxon>
        <taxon>Methanobacteriota</taxon>
        <taxon>Thermococci</taxon>
        <taxon>Thermococcales</taxon>
        <taxon>Thermococcaceae</taxon>
        <taxon>Thermococcus</taxon>
    </lineage>
</organism>
<sequence>MRFVRVDDIFEIVQNLKPAEIKETQKTRRVIKEGGRALLYSGSNGTKVYVVRTDRICPGDFKVVLQPKGRKEFAPTHVRLFFDLYLKRISDEKHAKIVFLAFERINHGEDINKVLGDVRGVTFSMELDPSDVSVFYGSLLMAEQDWNYGSLGCKESKLDPPREFLMRFIRWIAQSDYGDIDKIITTAVRNRPAPKRYGTPLFELWRS</sequence>
<protein>
    <submittedName>
        <fullName evidence="1">Uncharacterized protein</fullName>
    </submittedName>
</protein>
<comment type="caution">
    <text evidence="1">The sequence shown here is derived from an EMBL/GenBank/DDBJ whole genome shotgun (WGS) entry which is preliminary data.</text>
</comment>
<evidence type="ECO:0000313" key="1">
    <source>
        <dbReference type="EMBL" id="MDV3104014.1"/>
    </source>
</evidence>
<keyword evidence="2" id="KW-1185">Reference proteome</keyword>